<organism evidence="1 2">
    <name type="scientific">Popillia japonica</name>
    <name type="common">Japanese beetle</name>
    <dbReference type="NCBI Taxonomy" id="7064"/>
    <lineage>
        <taxon>Eukaryota</taxon>
        <taxon>Metazoa</taxon>
        <taxon>Ecdysozoa</taxon>
        <taxon>Arthropoda</taxon>
        <taxon>Hexapoda</taxon>
        <taxon>Insecta</taxon>
        <taxon>Pterygota</taxon>
        <taxon>Neoptera</taxon>
        <taxon>Endopterygota</taxon>
        <taxon>Coleoptera</taxon>
        <taxon>Polyphaga</taxon>
        <taxon>Scarabaeiformia</taxon>
        <taxon>Scarabaeidae</taxon>
        <taxon>Rutelinae</taxon>
        <taxon>Popillia</taxon>
    </lineage>
</organism>
<evidence type="ECO:0000313" key="2">
    <source>
        <dbReference type="Proteomes" id="UP001458880"/>
    </source>
</evidence>
<gene>
    <name evidence="1" type="ORF">QE152_g27654</name>
</gene>
<protein>
    <submittedName>
        <fullName evidence="1">Uncharacterized protein</fullName>
    </submittedName>
</protein>
<sequence>MPRTKRTSKNTIKQVRAEPSINKEIRKQEIECYLKEFDLNCQCLLETIDFERDAVLKEIDNVIKHFTTIILKPRIANTILEDLPKVSAESTHFITVSDSISQNNIFEQTNAVRSVRIRKNRSASVADDEGNLLSNVHAFCFSQNSKE</sequence>
<keyword evidence="2" id="KW-1185">Reference proteome</keyword>
<proteinExistence type="predicted"/>
<name>A0AAW1JTB9_POPJA</name>
<reference evidence="1 2" key="1">
    <citation type="journal article" date="2024" name="BMC Genomics">
        <title>De novo assembly and annotation of Popillia japonica's genome with initial clues to its potential as an invasive pest.</title>
        <authorList>
            <person name="Cucini C."/>
            <person name="Boschi S."/>
            <person name="Funari R."/>
            <person name="Cardaioli E."/>
            <person name="Iannotti N."/>
            <person name="Marturano G."/>
            <person name="Paoli F."/>
            <person name="Bruttini M."/>
            <person name="Carapelli A."/>
            <person name="Frati F."/>
            <person name="Nardi F."/>
        </authorList>
    </citation>
    <scope>NUCLEOTIDE SEQUENCE [LARGE SCALE GENOMIC DNA]</scope>
    <source>
        <strain evidence="1">DMR45628</strain>
    </source>
</reference>
<evidence type="ECO:0000313" key="1">
    <source>
        <dbReference type="EMBL" id="KAK9707747.1"/>
    </source>
</evidence>
<dbReference type="EMBL" id="JASPKY010000343">
    <property type="protein sequence ID" value="KAK9707747.1"/>
    <property type="molecule type" value="Genomic_DNA"/>
</dbReference>
<accession>A0AAW1JTB9</accession>
<dbReference type="AlphaFoldDB" id="A0AAW1JTB9"/>
<comment type="caution">
    <text evidence="1">The sequence shown here is derived from an EMBL/GenBank/DDBJ whole genome shotgun (WGS) entry which is preliminary data.</text>
</comment>
<dbReference type="Proteomes" id="UP001458880">
    <property type="component" value="Unassembled WGS sequence"/>
</dbReference>